<reference evidence="2 3" key="1">
    <citation type="submission" date="2020-02" db="EMBL/GenBank/DDBJ databases">
        <authorList>
            <person name="Li X.-J."/>
            <person name="Han X.-M."/>
        </authorList>
    </citation>
    <scope>NUCLEOTIDE SEQUENCE [LARGE SCALE GENOMIC DNA]</scope>
    <source>
        <strain evidence="2 3">CCTCC AB 2017055</strain>
    </source>
</reference>
<proteinExistence type="predicted"/>
<evidence type="ECO:0000313" key="3">
    <source>
        <dbReference type="Proteomes" id="UP000475214"/>
    </source>
</evidence>
<dbReference type="EMBL" id="JAAGOA010000012">
    <property type="protein sequence ID" value="NEE02024.1"/>
    <property type="molecule type" value="Genomic_DNA"/>
</dbReference>
<dbReference type="Proteomes" id="UP000475214">
    <property type="component" value="Unassembled WGS sequence"/>
</dbReference>
<keyword evidence="1" id="KW-0472">Membrane</keyword>
<sequence length="147" mass="15523">MPAPRSSQRRLPAGARRLGAGLMWFAVLGGITAWAIHLVLAWGTVELACTRAETGPGGEVTVLGMSLRGFVAAVATAIPLAVAIASLIASWRFRSRQLAGEHRETAGDEPRLDRAVLMVQLGLGLNVFSVLMIAFGGLAVLWFSPCT</sequence>
<dbReference type="RefSeq" id="WP_163740205.1">
    <property type="nucleotide sequence ID" value="NZ_JAAGOA010000012.1"/>
</dbReference>
<feature type="transmembrane region" description="Helical" evidence="1">
    <location>
        <begin position="21"/>
        <end position="45"/>
    </location>
</feature>
<name>A0A6L9SBK3_9ACTN</name>
<keyword evidence="1" id="KW-1133">Transmembrane helix</keyword>
<evidence type="ECO:0000313" key="2">
    <source>
        <dbReference type="EMBL" id="NEE02024.1"/>
    </source>
</evidence>
<evidence type="ECO:0000256" key="1">
    <source>
        <dbReference type="SAM" id="Phobius"/>
    </source>
</evidence>
<dbReference type="AlphaFoldDB" id="A0A6L9SBK3"/>
<gene>
    <name evidence="2" type="ORF">G1H10_17760</name>
</gene>
<feature type="transmembrane region" description="Helical" evidence="1">
    <location>
        <begin position="121"/>
        <end position="143"/>
    </location>
</feature>
<keyword evidence="1" id="KW-0812">Transmembrane</keyword>
<comment type="caution">
    <text evidence="2">The sequence shown here is derived from an EMBL/GenBank/DDBJ whole genome shotgun (WGS) entry which is preliminary data.</text>
</comment>
<organism evidence="2 3">
    <name type="scientific">Phytoactinopolyspora halotolerans</name>
    <dbReference type="NCBI Taxonomy" id="1981512"/>
    <lineage>
        <taxon>Bacteria</taxon>
        <taxon>Bacillati</taxon>
        <taxon>Actinomycetota</taxon>
        <taxon>Actinomycetes</taxon>
        <taxon>Jiangellales</taxon>
        <taxon>Jiangellaceae</taxon>
        <taxon>Phytoactinopolyspora</taxon>
    </lineage>
</organism>
<feature type="transmembrane region" description="Helical" evidence="1">
    <location>
        <begin position="65"/>
        <end position="89"/>
    </location>
</feature>
<keyword evidence="3" id="KW-1185">Reference proteome</keyword>
<accession>A0A6L9SBK3</accession>
<protein>
    <submittedName>
        <fullName evidence="2">Uncharacterized protein</fullName>
    </submittedName>
</protein>